<dbReference type="SUPFAM" id="SSF56672">
    <property type="entry name" value="DNA/RNA polymerases"/>
    <property type="match status" value="1"/>
</dbReference>
<dbReference type="GeneID" id="5075873"/>
<dbReference type="PROSITE" id="PS50507">
    <property type="entry name" value="RDRP_SSRNA_POS"/>
    <property type="match status" value="1"/>
</dbReference>
<dbReference type="GO" id="GO:0039694">
    <property type="term" value="P:viral RNA genome replication"/>
    <property type="evidence" value="ECO:0007669"/>
    <property type="project" value="InterPro"/>
</dbReference>
<dbReference type="Gene3D" id="3.40.50.300">
    <property type="entry name" value="P-loop containing nucleotide triphosphate hydrolases"/>
    <property type="match status" value="1"/>
</dbReference>
<dbReference type="GO" id="GO:0004197">
    <property type="term" value="F:cysteine-type endopeptidase activity"/>
    <property type="evidence" value="ECO:0007669"/>
    <property type="project" value="UniProtKB-UniRule"/>
</dbReference>
<dbReference type="PROSITE" id="PS51738">
    <property type="entry name" value="PEPTIDASE_C21"/>
    <property type="match status" value="1"/>
</dbReference>
<dbReference type="GO" id="GO:0003968">
    <property type="term" value="F:RNA-directed RNA polymerase activity"/>
    <property type="evidence" value="ECO:0007669"/>
    <property type="project" value="UniProtKB-KW"/>
</dbReference>
<dbReference type="GO" id="GO:0039648">
    <property type="term" value="P:symbiont-mediated perturbation of host ubiquitin-like protein modification"/>
    <property type="evidence" value="ECO:0007669"/>
    <property type="project" value="UniProtKB-KW"/>
</dbReference>
<evidence type="ECO:0000256" key="1">
    <source>
        <dbReference type="ARBA" id="ARBA00022484"/>
    </source>
</evidence>
<dbReference type="Pfam" id="PF01443">
    <property type="entry name" value="Viral_helicase1"/>
    <property type="match status" value="1"/>
</dbReference>
<dbReference type="MEROPS" id="C21.001"/>
<keyword evidence="4" id="KW-1130">Modulation of host ubiquitin pathway by virus</keyword>
<keyword evidence="9 18" id="KW-0378">Hydrolase</keyword>
<evidence type="ECO:0000256" key="6">
    <source>
        <dbReference type="ARBA" id="ARBA00022679"/>
    </source>
</evidence>
<evidence type="ECO:0000256" key="8">
    <source>
        <dbReference type="ARBA" id="ARBA00022741"/>
    </source>
</evidence>
<evidence type="ECO:0000256" key="19">
    <source>
        <dbReference type="SAM" id="MobiDB-lite"/>
    </source>
</evidence>
<organism evidence="23 24">
    <name type="scientific">Dulcamara mottle virus</name>
    <dbReference type="NCBI Taxonomy" id="70823"/>
    <lineage>
        <taxon>Viruses</taxon>
        <taxon>Riboviria</taxon>
        <taxon>Orthornavirae</taxon>
        <taxon>Kitrinoviricota</taxon>
        <taxon>Alsuviricetes</taxon>
        <taxon>Tymovirales</taxon>
        <taxon>Tymoviridae</taxon>
        <taxon>Tymovirus</taxon>
        <taxon>Tymovirus dulcamarae</taxon>
    </lineage>
</organism>
<dbReference type="GO" id="GO:0008174">
    <property type="term" value="F:mRNA methyltransferase activity"/>
    <property type="evidence" value="ECO:0007669"/>
    <property type="project" value="UniProtKB-UniRule"/>
</dbReference>
<keyword evidence="14" id="KW-0511">Multifunctional enzyme</keyword>
<dbReference type="InterPro" id="IPR027351">
    <property type="entry name" value="(+)RNA_virus_helicase_core_dom"/>
</dbReference>
<dbReference type="GO" id="GO:0032259">
    <property type="term" value="P:methylation"/>
    <property type="evidence" value="ECO:0007669"/>
    <property type="project" value="UniProtKB-KW"/>
</dbReference>
<dbReference type="PROSITE" id="PS51657">
    <property type="entry name" value="PSRV_HELICASE"/>
    <property type="match status" value="1"/>
</dbReference>
<feature type="domain" description="Alphavirus-like MT" evidence="22">
    <location>
        <begin position="58"/>
        <end position="219"/>
    </location>
</feature>
<comment type="similarity">
    <text evidence="16">Belongs to the Tymoviridae non-structural replication polyprotein family.</text>
</comment>
<dbReference type="InterPro" id="IPR002588">
    <property type="entry name" value="Alphavirus-like_MT_dom"/>
</dbReference>
<evidence type="ECO:0000256" key="9">
    <source>
        <dbReference type="ARBA" id="ARBA00022801"/>
    </source>
</evidence>
<dbReference type="SUPFAM" id="SSF52540">
    <property type="entry name" value="P-loop containing nucleoside triphosphate hydrolases"/>
    <property type="match status" value="2"/>
</dbReference>
<dbReference type="GO" id="GO:0016556">
    <property type="term" value="P:mRNA modification"/>
    <property type="evidence" value="ECO:0007669"/>
    <property type="project" value="InterPro"/>
</dbReference>
<keyword evidence="24" id="KW-1185">Reference proteome</keyword>
<dbReference type="GO" id="GO:0006396">
    <property type="term" value="P:RNA processing"/>
    <property type="evidence" value="ECO:0007669"/>
    <property type="project" value="InterPro"/>
</dbReference>
<evidence type="ECO:0000256" key="3">
    <source>
        <dbReference type="ARBA" id="ARBA00022603"/>
    </source>
</evidence>
<evidence type="ECO:0000256" key="2">
    <source>
        <dbReference type="ARBA" id="ARBA00022581"/>
    </source>
</evidence>
<dbReference type="RefSeq" id="YP_406375.1">
    <property type="nucleotide sequence ID" value="NC_007609.1"/>
</dbReference>
<feature type="active site" description="For protease activity" evidence="18">
    <location>
        <position position="767"/>
    </location>
</feature>
<keyword evidence="7" id="KW-0548">Nucleotidyltransferase</keyword>
<evidence type="ECO:0000256" key="4">
    <source>
        <dbReference type="ARBA" id="ARBA00022662"/>
    </source>
</evidence>
<evidence type="ECO:0000259" key="22">
    <source>
        <dbReference type="PROSITE" id="PS51743"/>
    </source>
</evidence>
<dbReference type="GO" id="GO:0003723">
    <property type="term" value="F:RNA binding"/>
    <property type="evidence" value="ECO:0007669"/>
    <property type="project" value="InterPro"/>
</dbReference>
<evidence type="ECO:0000256" key="12">
    <source>
        <dbReference type="ARBA" id="ARBA00022876"/>
    </source>
</evidence>
<evidence type="ECO:0000256" key="7">
    <source>
        <dbReference type="ARBA" id="ARBA00022695"/>
    </source>
</evidence>
<dbReference type="GO" id="GO:0006508">
    <property type="term" value="P:proteolysis"/>
    <property type="evidence" value="ECO:0007669"/>
    <property type="project" value="UniProtKB-KW"/>
</dbReference>
<keyword evidence="2" id="KW-0945">Host-virus interaction</keyword>
<comment type="function">
    <text evidence="15">RNA-directed RNA polymerase is responsible for the replication and transcription of the genome.</text>
</comment>
<evidence type="ECO:0000256" key="16">
    <source>
        <dbReference type="ARBA" id="ARBA00046330"/>
    </source>
</evidence>
<evidence type="ECO:0000313" key="24">
    <source>
        <dbReference type="Proteomes" id="UP000202941"/>
    </source>
</evidence>
<dbReference type="InterPro" id="IPR007094">
    <property type="entry name" value="RNA-dir_pol_PSvirus"/>
</dbReference>
<keyword evidence="13" id="KW-0693">Viral RNA replication</keyword>
<evidence type="ECO:0000256" key="18">
    <source>
        <dbReference type="PROSITE-ProRule" id="PRU01074"/>
    </source>
</evidence>
<keyword evidence="6" id="KW-0808">Transferase</keyword>
<dbReference type="CDD" id="cd18809">
    <property type="entry name" value="SF1_C_RecD"/>
    <property type="match status" value="1"/>
</dbReference>
<keyword evidence="3" id="KW-0489">Methyltransferase</keyword>
<keyword evidence="11" id="KW-0067">ATP-binding</keyword>
<evidence type="ECO:0000256" key="5">
    <source>
        <dbReference type="ARBA" id="ARBA00022670"/>
    </source>
</evidence>
<dbReference type="KEGG" id="vg:5075873"/>
<dbReference type="Gene3D" id="3.90.70.100">
    <property type="match status" value="1"/>
</dbReference>
<keyword evidence="10 18" id="KW-0788">Thiol protease</keyword>
<dbReference type="PROSITE" id="PS51743">
    <property type="entry name" value="ALPHAVIRUS_MT"/>
    <property type="match status" value="1"/>
</dbReference>
<evidence type="ECO:0000256" key="14">
    <source>
        <dbReference type="ARBA" id="ARBA00023268"/>
    </source>
</evidence>
<sequence length="1742" mass="195913">MAFQSALEALNSTTHRDAVSHPILTSVVRPLQDSLETYPWLLPKEALPFLNNQGIPASSFGTMPHPHPIHKTLETFLLHQHWSFLCVTPSTVLFMKPSKFQKLQRKNPNFQELKNYRLTSSDTVRYPTTSTTLPTTESVFMQDALMYFHPSQICDLFLKSPNIQKLFCSLVIPPESSFTDLSLHPEIYTYQISGQTLHYVPENHSSGSYNQPLSALSWLKIHSIASNHITLSVTILDSWGPLHSILIQRGLPSRHPAHVSPNIPSSNSDLFHRFQLVPTALASFRIPEALELPSASFLNQPLRHRLVPVQVYNSLFTYTRAVRTLRTSDPAGFVRTQSNKPQYSWVTPSAWDNLQTFALLNANVRQKTRYLFLDNPLQKILHYLKQHSMLIFSRSVPLMSALLVLPKLLGYRIPVPTISHLSIAGHSFIRKPPHLTVPFLHLKAFPRILQRKSFTLPKPLIQALEFLGAPLHPSPPLLPRLGFKRGSLPLPNWKFMLSLGLIPEVLLAFLHLTRPTQDQSYHDLYHHNLHPQRFHLQWELTSFSVEEIHPFLPLHLESSNSHSSTPPPPVPPQFDQTAVAHSPIAESPTLSPPVSLSFGSLPLVSTVNPDGSLTMHESVVNPRSPSPEPPQSALVNDPTCSGPVLPFEDLFPASYIHETPSFQTRLRVHPSSHLPIPARHCLLAALSDATNYSIDQLWDFLQEILPDSLLHNPEVDQFGLSSDILIALSYHLHFQVHVLSASGWLYYGLSNASTCYYLKHEFGPPAHYSVYRRIVGGAPKAANSNRCTDYGRLMLRFKYNDSYLPFRQVHKFSPSLSHAKNLISNMKNGFDGILSTIDTPSSSSGPSPRERIYALDSICDVARTRCVDLVHIAGFPGCGKTHPLQQLLKTRAFSNFRISCPTTELRNEWKADMKPNPEEFWKFSTWESSLLKKGPILVIDEIYKLPRGYLDLSIIADPSIEFVVILGDPLQGEYHSSSPHSSNNRLQSEVSRLSRFIDCYCWWSYRIPKSIARLFNVHTFSSEEGFISTISSHRPNGKNLVNSISTADTMHQLGHHALTISSSQGMTFDTPVSILLDRHTVLLSPSNTFVALTRSKKGVEFLGNLTVASNNFGNNYMFSAALTSQEVCMSQCFPRLFDSLPKIYEPIKSRRVRLTGGDISQGEISKLESRAKPPHVSVDYNGDVVHFSSSVFGSNEERRLDVLHLPPTRLILQSDLVSGLPSDPSTSLCDAIFGTPFTPAYPEETFENLAAFFLPAHDPDLKEMLYRDDASSQFPYLDSPFLLSCQPSSLIAAIHKPATDSTLLPLSVNKRLRFRPSTSPYCFTPNDFILGEHLFQSLCSVYNRHPSESIPFDPVLFAECICINDYAQLSSKTKATIVANAERSDPDWRYTSVKIFAKSQHKVNDGSIFGNWKACQTLALMHDYVILTLGPVKKYQRFFDQKDCPAHIYKHCGKTPADLSIWCKTNLSHQVYIENDYTSFDQSQHGEAVVLEVLKMQRLQIPKELIELHVHLKTNVDTQFGPLTCMRLTGEPGTYDDNTDYNLAVIYSQYSMGSTPCLVSGDDSVVAGQPPVNPAWNAIKNLLHLKFKTHCSAYPLFCGYYVSPVGAVRNPHALFAKLMIAHDDGSIPEKKLSYLSEFSVGHSIGHEFWSAIPDSIHCYQAAVYNFFCRHCSRSEKLLLTLDSIDESHLEKLSYKVKWVSKTLFSMLPQKARDHFISASKISSFPDDPSVSSLESELLHGFQ</sequence>
<evidence type="ECO:0000256" key="15">
    <source>
        <dbReference type="ARBA" id="ARBA00045135"/>
    </source>
</evidence>
<dbReference type="GO" id="GO:0006351">
    <property type="term" value="P:DNA-templated transcription"/>
    <property type="evidence" value="ECO:0007669"/>
    <property type="project" value="InterPro"/>
</dbReference>
<feature type="active site" description="For protease activity" evidence="18">
    <location>
        <position position="681"/>
    </location>
</feature>
<evidence type="ECO:0000259" key="21">
    <source>
        <dbReference type="PROSITE" id="PS51657"/>
    </source>
</evidence>
<name>Q32WC7_9VIRU</name>
<dbReference type="EMBL" id="AY789137">
    <property type="protein sequence ID" value="AAW65470.1"/>
    <property type="molecule type" value="Genomic_RNA"/>
</dbReference>
<evidence type="ECO:0000256" key="17">
    <source>
        <dbReference type="ARBA" id="ARBA00047193"/>
    </source>
</evidence>
<dbReference type="Proteomes" id="UP000202941">
    <property type="component" value="Segment"/>
</dbReference>
<keyword evidence="1" id="KW-0696">RNA-directed RNA polymerase</keyword>
<dbReference type="InterPro" id="IPR043502">
    <property type="entry name" value="DNA/RNA_pol_sf"/>
</dbReference>
<feature type="region of interest" description="Disordered" evidence="19">
    <location>
        <begin position="614"/>
        <end position="635"/>
    </location>
</feature>
<dbReference type="Pfam" id="PF05381">
    <property type="entry name" value="Peptidase_C21"/>
    <property type="match status" value="1"/>
</dbReference>
<keyword evidence="12" id="KW-1127">Modulation of host ubiquitin pathway by viral deubiquitinase</keyword>
<evidence type="ECO:0000256" key="13">
    <source>
        <dbReference type="ARBA" id="ARBA00022953"/>
    </source>
</evidence>
<dbReference type="InterPro" id="IPR001788">
    <property type="entry name" value="RNA-dep_RNA_pol_alsuvir"/>
</dbReference>
<feature type="domain" description="(+)RNA virus helicase C-terminal" evidence="21">
    <location>
        <begin position="844"/>
        <end position="1134"/>
    </location>
</feature>
<evidence type="ECO:0000256" key="10">
    <source>
        <dbReference type="ARBA" id="ARBA00022807"/>
    </source>
</evidence>
<keyword evidence="8" id="KW-0547">Nucleotide-binding</keyword>
<evidence type="ECO:0000313" key="23">
    <source>
        <dbReference type="EMBL" id="AAW65470.1"/>
    </source>
</evidence>
<evidence type="ECO:0000256" key="11">
    <source>
        <dbReference type="ARBA" id="ARBA00022840"/>
    </source>
</evidence>
<dbReference type="InterPro" id="IPR027417">
    <property type="entry name" value="P-loop_NTPase"/>
</dbReference>
<dbReference type="InterPro" id="IPR043181">
    <property type="entry name" value="TYMV_endopept_dom"/>
</dbReference>
<dbReference type="Pfam" id="PF01660">
    <property type="entry name" value="Vmethyltransf"/>
    <property type="match status" value="1"/>
</dbReference>
<evidence type="ECO:0000259" key="20">
    <source>
        <dbReference type="PROSITE" id="PS50507"/>
    </source>
</evidence>
<feature type="domain" description="RdRp catalytic" evidence="20">
    <location>
        <begin position="1470"/>
        <end position="1576"/>
    </location>
</feature>
<dbReference type="GO" id="GO:0005524">
    <property type="term" value="F:ATP binding"/>
    <property type="evidence" value="ECO:0007669"/>
    <property type="project" value="UniProtKB-KW"/>
</dbReference>
<dbReference type="CDD" id="cd23247">
    <property type="entry name" value="Tymoviridae_RdRp"/>
    <property type="match status" value="1"/>
</dbReference>
<dbReference type="InterPro" id="IPR008043">
    <property type="entry name" value="Peptidase_C21"/>
</dbReference>
<accession>Q32WC7</accession>
<proteinExistence type="inferred from homology"/>
<dbReference type="Pfam" id="PF00978">
    <property type="entry name" value="RdRP_2"/>
    <property type="match status" value="1"/>
</dbReference>
<reference evidence="23 24" key="1">
    <citation type="journal article" date="2009" name="Virology">
        <title>A tymovirus with an atypical 3'-UTR illuminates the possibilities for 3'-UTR evolution.</title>
        <authorList>
            <person name="Tzanetakis I.E."/>
            <person name="Tsai C.H."/>
            <person name="Martin R.R."/>
            <person name="Dreher T.W."/>
        </authorList>
    </citation>
    <scope>NUCLEOTIDE SEQUENCE [LARGE SCALE GENOMIC DNA]</scope>
</reference>
<keyword evidence="5 18" id="KW-0645">Protease</keyword>
<protein>
    <recommendedName>
        <fullName evidence="17">Non-structural replication polyprotein</fullName>
    </recommendedName>
</protein>